<evidence type="ECO:0000256" key="2">
    <source>
        <dbReference type="ARBA" id="ARBA00022438"/>
    </source>
</evidence>
<reference evidence="9 10" key="1">
    <citation type="submission" date="2017-01" db="EMBL/GenBank/DDBJ databases">
        <authorList>
            <person name="Mah S.A."/>
            <person name="Swanson W.J."/>
            <person name="Moy G.W."/>
            <person name="Vacquier V.D."/>
        </authorList>
    </citation>
    <scope>NUCLEOTIDE SEQUENCE [LARGE SCALE GENOMIC DNA]</scope>
    <source>
        <strain evidence="9 10">CPCC 203464</strain>
    </source>
</reference>
<dbReference type="PANTHER" id="PTHR43330">
    <property type="entry name" value="METHIONINE AMINOPEPTIDASE"/>
    <property type="match status" value="1"/>
</dbReference>
<comment type="catalytic activity">
    <reaction evidence="6 7">
        <text>Release of N-terminal amino acids, preferentially methionine, from peptides and arylamides.</text>
        <dbReference type="EC" id="3.4.11.18"/>
    </reaction>
</comment>
<accession>A0A1N7GEK8</accession>
<dbReference type="OrthoDB" id="9802055at2"/>
<dbReference type="Gene3D" id="3.90.230.10">
    <property type="entry name" value="Creatinase/methionine aminopeptidase superfamily"/>
    <property type="match status" value="1"/>
</dbReference>
<dbReference type="STRING" id="1344003.SAMN05445060_2686"/>
<sequence length="287" mass="31328">MSVRAALQPGEVSPTLPVPVTIPRPEYAWKSRVNEGHEPWVQTPETIEKMRVAGKIAANALAEAGKAVAPGVTTDELDRIAHQYMIDHGAYPSTLGYKGFPKSCCTSLNEIICHGIPDSTVVADGDIVNIDVTAYIDGVHGDTNATFLAGDVSQEHADLVERTHTATMRAIKAVRAGRELNVVGRVIESYAHRFGYNVVRDFTGHGIGETFHNGLVVLHYDQPNVDTVLEPGMVFTIEPMINLGSLAYQIWDDGWTVATQDKQWTAQFEHTLVVTEDGAEILTLPDE</sequence>
<evidence type="ECO:0000259" key="8">
    <source>
        <dbReference type="Pfam" id="PF00557"/>
    </source>
</evidence>
<evidence type="ECO:0000313" key="9">
    <source>
        <dbReference type="EMBL" id="SIS10942.1"/>
    </source>
</evidence>
<dbReference type="InterPro" id="IPR000994">
    <property type="entry name" value="Pept_M24"/>
</dbReference>
<dbReference type="GO" id="GO:0046872">
    <property type="term" value="F:metal ion binding"/>
    <property type="evidence" value="ECO:0007669"/>
    <property type="project" value="UniProtKB-UniRule"/>
</dbReference>
<feature type="binding site" evidence="6">
    <location>
        <position position="142"/>
    </location>
    <ligand>
        <name>a divalent metal cation</name>
        <dbReference type="ChEBI" id="CHEBI:60240"/>
        <label>1</label>
    </ligand>
</feature>
<comment type="subunit">
    <text evidence="6">Monomer.</text>
</comment>
<dbReference type="GO" id="GO:0004239">
    <property type="term" value="F:initiator methionyl aminopeptidase activity"/>
    <property type="evidence" value="ECO:0007669"/>
    <property type="project" value="UniProtKB-UniRule"/>
</dbReference>
<keyword evidence="3 6" id="KW-0645">Protease</keyword>
<gene>
    <name evidence="6" type="primary">map</name>
    <name evidence="9" type="ORF">SAMN05445060_2686</name>
</gene>
<dbReference type="PANTHER" id="PTHR43330:SF16">
    <property type="entry name" value="METHIONINE AMINOPEPTIDASE 2"/>
    <property type="match status" value="1"/>
</dbReference>
<feature type="binding site" evidence="6">
    <location>
        <position position="205"/>
    </location>
    <ligand>
        <name>a divalent metal cation</name>
        <dbReference type="ChEBI" id="CHEBI:60240"/>
        <label>2</label>
        <note>catalytic</note>
    </ligand>
</feature>
<dbReference type="PRINTS" id="PR00599">
    <property type="entry name" value="MAPEPTIDASE"/>
</dbReference>
<feature type="binding site" evidence="6">
    <location>
        <position position="212"/>
    </location>
    <ligand>
        <name>substrate</name>
    </ligand>
</feature>
<dbReference type="InterPro" id="IPR036005">
    <property type="entry name" value="Creatinase/aminopeptidase-like"/>
</dbReference>
<dbReference type="InterPro" id="IPR002467">
    <property type="entry name" value="Pept_M24A_MAP1"/>
</dbReference>
<comment type="similarity">
    <text evidence="6">Belongs to the peptidase M24A family. Methionine aminopeptidase type 1 subfamily.</text>
</comment>
<evidence type="ECO:0000313" key="10">
    <source>
        <dbReference type="Proteomes" id="UP000186218"/>
    </source>
</evidence>
<dbReference type="GO" id="GO:0006508">
    <property type="term" value="P:proteolysis"/>
    <property type="evidence" value="ECO:0007669"/>
    <property type="project" value="UniProtKB-KW"/>
</dbReference>
<dbReference type="Pfam" id="PF00557">
    <property type="entry name" value="Peptidase_M24"/>
    <property type="match status" value="1"/>
</dbReference>
<dbReference type="NCBIfam" id="TIGR00500">
    <property type="entry name" value="met_pdase_I"/>
    <property type="match status" value="1"/>
</dbReference>
<dbReference type="GO" id="GO:0005829">
    <property type="term" value="C:cytosol"/>
    <property type="evidence" value="ECO:0007669"/>
    <property type="project" value="TreeGrafter"/>
</dbReference>
<organism evidence="9 10">
    <name type="scientific">Williamsia sterculiae</name>
    <dbReference type="NCBI Taxonomy" id="1344003"/>
    <lineage>
        <taxon>Bacteria</taxon>
        <taxon>Bacillati</taxon>
        <taxon>Actinomycetota</taxon>
        <taxon>Actinomycetes</taxon>
        <taxon>Mycobacteriales</taxon>
        <taxon>Nocardiaceae</taxon>
        <taxon>Williamsia</taxon>
    </lineage>
</organism>
<keyword evidence="2 6" id="KW-0031">Aminopeptidase</keyword>
<keyword evidence="10" id="KW-1185">Reference proteome</keyword>
<dbReference type="GO" id="GO:0070006">
    <property type="term" value="F:metalloaminopeptidase activity"/>
    <property type="evidence" value="ECO:0007669"/>
    <property type="project" value="UniProtKB-UniRule"/>
</dbReference>
<feature type="binding site" evidence="6">
    <location>
        <position position="131"/>
    </location>
    <ligand>
        <name>a divalent metal cation</name>
        <dbReference type="ChEBI" id="CHEBI:60240"/>
        <label>1</label>
    </ligand>
</feature>
<evidence type="ECO:0000256" key="6">
    <source>
        <dbReference type="HAMAP-Rule" id="MF_01974"/>
    </source>
</evidence>
<feature type="binding site" evidence="6">
    <location>
        <position position="269"/>
    </location>
    <ligand>
        <name>a divalent metal cation</name>
        <dbReference type="ChEBI" id="CHEBI:60240"/>
        <label>1</label>
    </ligand>
</feature>
<evidence type="ECO:0000256" key="5">
    <source>
        <dbReference type="ARBA" id="ARBA00022801"/>
    </source>
</evidence>
<dbReference type="EMBL" id="FTNT01000008">
    <property type="protein sequence ID" value="SIS10942.1"/>
    <property type="molecule type" value="Genomic_DNA"/>
</dbReference>
<feature type="binding site" evidence="6">
    <location>
        <position position="114"/>
    </location>
    <ligand>
        <name>substrate</name>
    </ligand>
</feature>
<feature type="binding site" evidence="6">
    <location>
        <position position="238"/>
    </location>
    <ligand>
        <name>a divalent metal cation</name>
        <dbReference type="ChEBI" id="CHEBI:60240"/>
        <label>2</label>
        <note>catalytic</note>
    </ligand>
</feature>
<protein>
    <recommendedName>
        <fullName evidence="6 7">Methionine aminopeptidase</fullName>
        <shortName evidence="6">MAP</shortName>
        <shortName evidence="6">MetAP</shortName>
        <ecNumber evidence="6 7">3.4.11.18</ecNumber>
    </recommendedName>
    <alternativeName>
        <fullName evidence="6">Peptidase M</fullName>
    </alternativeName>
</protein>
<evidence type="ECO:0000256" key="1">
    <source>
        <dbReference type="ARBA" id="ARBA00002521"/>
    </source>
</evidence>
<dbReference type="SUPFAM" id="SSF55920">
    <property type="entry name" value="Creatinase/aminopeptidase"/>
    <property type="match status" value="1"/>
</dbReference>
<feature type="binding site" evidence="6">
    <location>
        <position position="142"/>
    </location>
    <ligand>
        <name>a divalent metal cation</name>
        <dbReference type="ChEBI" id="CHEBI:60240"/>
        <label>2</label>
        <note>catalytic</note>
    </ligand>
</feature>
<evidence type="ECO:0000256" key="4">
    <source>
        <dbReference type="ARBA" id="ARBA00022723"/>
    </source>
</evidence>
<evidence type="ECO:0000256" key="7">
    <source>
        <dbReference type="RuleBase" id="RU003653"/>
    </source>
</evidence>
<comment type="cofactor">
    <cofactor evidence="6">
        <name>Co(2+)</name>
        <dbReference type="ChEBI" id="CHEBI:48828"/>
    </cofactor>
    <cofactor evidence="6">
        <name>Zn(2+)</name>
        <dbReference type="ChEBI" id="CHEBI:29105"/>
    </cofactor>
    <cofactor evidence="6">
        <name>Mn(2+)</name>
        <dbReference type="ChEBI" id="CHEBI:29035"/>
    </cofactor>
    <cofactor evidence="6">
        <name>Fe(2+)</name>
        <dbReference type="ChEBI" id="CHEBI:29033"/>
    </cofactor>
    <text evidence="6">Binds 2 divalent metal cations per subunit. Has a high-affinity and a low affinity metal-binding site. The true nature of the physiological cofactor is under debate. The enzyme is active with cobalt, zinc, manganese or divalent iron ions. Most likely, methionine aminopeptidases function as mononuclear Fe(2+)-metalloproteases under physiological conditions, and the catalytically relevant metal-binding site has been assigned to the histidine-containing high-affinity site.</text>
</comment>
<dbReference type="PROSITE" id="PS00680">
    <property type="entry name" value="MAP_1"/>
    <property type="match status" value="1"/>
</dbReference>
<dbReference type="AlphaFoldDB" id="A0A1N7GEK8"/>
<dbReference type="Proteomes" id="UP000186218">
    <property type="component" value="Unassembled WGS sequence"/>
</dbReference>
<dbReference type="EC" id="3.4.11.18" evidence="6 7"/>
<dbReference type="HAMAP" id="MF_01974">
    <property type="entry name" value="MetAP_1"/>
    <property type="match status" value="1"/>
</dbReference>
<dbReference type="CDD" id="cd01086">
    <property type="entry name" value="MetAP1"/>
    <property type="match status" value="1"/>
</dbReference>
<feature type="binding site" evidence="6">
    <location>
        <position position="269"/>
    </location>
    <ligand>
        <name>a divalent metal cation</name>
        <dbReference type="ChEBI" id="CHEBI:60240"/>
        <label>2</label>
        <note>catalytic</note>
    </ligand>
</feature>
<keyword evidence="5 6" id="KW-0378">Hydrolase</keyword>
<name>A0A1N7GEK8_9NOCA</name>
<proteinExistence type="inferred from homology"/>
<dbReference type="InterPro" id="IPR001714">
    <property type="entry name" value="Pept_M24_MAP"/>
</dbReference>
<dbReference type="RefSeq" id="WP_076480350.1">
    <property type="nucleotide sequence ID" value="NZ_FTNT01000008.1"/>
</dbReference>
<evidence type="ECO:0000256" key="3">
    <source>
        <dbReference type="ARBA" id="ARBA00022670"/>
    </source>
</evidence>
<feature type="domain" description="Peptidase M24" evidence="8">
    <location>
        <begin position="48"/>
        <end position="276"/>
    </location>
</feature>
<keyword evidence="4 6" id="KW-0479">Metal-binding</keyword>
<comment type="function">
    <text evidence="1 6">Removes the N-terminal methionine from nascent proteins. The N-terminal methionine is often cleaved when the second residue in the primary sequence is small and uncharged (Met-Ala-, Cys, Gly, Pro, Ser, Thr, or Val). Requires deformylation of the N(alpha)-formylated initiator methionine before it can be hydrolyzed.</text>
</comment>